<dbReference type="InterPro" id="IPR023214">
    <property type="entry name" value="HAD_sf"/>
</dbReference>
<keyword evidence="9" id="KW-1185">Reference proteome</keyword>
<dbReference type="InterPro" id="IPR012847">
    <property type="entry name" value="Sucrose_phosphatase_pln/cyn"/>
</dbReference>
<accession>A0A8J7IWV5</accession>
<evidence type="ECO:0000256" key="1">
    <source>
        <dbReference type="ARBA" id="ARBA00001946"/>
    </source>
</evidence>
<name>A0A8J7IWV5_9CYAN</name>
<dbReference type="InterPro" id="IPR036412">
    <property type="entry name" value="HAD-like_sf"/>
</dbReference>
<sequence>MTPFLFVTDLDNTLVGDRAALETLNQRLSQHRQEFGTKIVYATGRSRFLYQQLTEEQTLLHPDALVASVGTAIYPNPNEDILDPQWVERLSPGWNRDAILAIAGKFNALSLQSDTEQGEFKASYHLTQNAAPEVLPALESALTEQGLNIQLVYSGAKDLDILPKNGNKGLALEFLQQKWGFSPERTVACGDSGNDIALFAQRTSKGIIVGNAMSELRQWYEDNRTDDLYFADAFYSGGILEGLAHFDFIS</sequence>
<dbReference type="InterPro" id="IPR051518">
    <property type="entry name" value="Sucrose_Phosphatase"/>
</dbReference>
<proteinExistence type="inferred from homology"/>
<reference evidence="8" key="1">
    <citation type="submission" date="2020-10" db="EMBL/GenBank/DDBJ databases">
        <authorList>
            <person name="Castelo-Branco R."/>
            <person name="Eusebio N."/>
            <person name="Adriana R."/>
            <person name="Vieira A."/>
            <person name="Brugerolle De Fraissinette N."/>
            <person name="Rezende De Castro R."/>
            <person name="Schneider M.P."/>
            <person name="Vasconcelos V."/>
            <person name="Leao P.N."/>
        </authorList>
    </citation>
    <scope>NUCLEOTIDE SEQUENCE</scope>
    <source>
        <strain evidence="8">LEGE 07157</strain>
    </source>
</reference>
<dbReference type="AlphaFoldDB" id="A0A8J7IWV5"/>
<evidence type="ECO:0000256" key="2">
    <source>
        <dbReference type="ARBA" id="ARBA00005070"/>
    </source>
</evidence>
<dbReference type="RefSeq" id="WP_194031405.1">
    <property type="nucleotide sequence ID" value="NZ_JADEWZ010000043.1"/>
</dbReference>
<dbReference type="PANTHER" id="PTHR46521">
    <property type="entry name" value="SUCROSE-PHOSPHATASE 2-RELATED"/>
    <property type="match status" value="1"/>
</dbReference>
<dbReference type="SFLD" id="SFLDG01140">
    <property type="entry name" value="C2.B:_Phosphomannomutase_and_P"/>
    <property type="match status" value="1"/>
</dbReference>
<protein>
    <recommendedName>
        <fullName evidence="4">sucrose-phosphate phosphatase</fullName>
        <ecNumber evidence="4">3.1.3.24</ecNumber>
    </recommendedName>
</protein>
<comment type="similarity">
    <text evidence="3">Belongs to the sucrose phosphatase family.</text>
</comment>
<dbReference type="InterPro" id="IPR006379">
    <property type="entry name" value="HAD-SF_hydro_IIB"/>
</dbReference>
<dbReference type="Pfam" id="PF05116">
    <property type="entry name" value="S6PP"/>
    <property type="match status" value="1"/>
</dbReference>
<keyword evidence="5 8" id="KW-0378">Hydrolase</keyword>
<dbReference type="SUPFAM" id="SSF56784">
    <property type="entry name" value="HAD-like"/>
    <property type="match status" value="1"/>
</dbReference>
<dbReference type="CDD" id="cd02605">
    <property type="entry name" value="HAD_SPP"/>
    <property type="match status" value="1"/>
</dbReference>
<dbReference type="NCBIfam" id="TIGR01482">
    <property type="entry name" value="SPP-subfamily"/>
    <property type="match status" value="1"/>
</dbReference>
<evidence type="ECO:0000259" key="7">
    <source>
        <dbReference type="Pfam" id="PF05116"/>
    </source>
</evidence>
<evidence type="ECO:0000256" key="4">
    <source>
        <dbReference type="ARBA" id="ARBA00013112"/>
    </source>
</evidence>
<comment type="caution">
    <text evidence="8">The sequence shown here is derived from an EMBL/GenBank/DDBJ whole genome shotgun (WGS) entry which is preliminary data.</text>
</comment>
<evidence type="ECO:0000256" key="3">
    <source>
        <dbReference type="ARBA" id="ARBA00007211"/>
    </source>
</evidence>
<dbReference type="SFLD" id="SFLDG01141">
    <property type="entry name" value="C2.B.1:_Sucrose_Phosphatase_Li"/>
    <property type="match status" value="1"/>
</dbReference>
<dbReference type="GO" id="GO:0050307">
    <property type="term" value="F:sucrose-phosphate phosphatase activity"/>
    <property type="evidence" value="ECO:0007669"/>
    <property type="project" value="UniProtKB-EC"/>
</dbReference>
<evidence type="ECO:0000313" key="9">
    <source>
        <dbReference type="Proteomes" id="UP000654482"/>
    </source>
</evidence>
<dbReference type="EMBL" id="JADEWZ010000043">
    <property type="protein sequence ID" value="MBE9118318.1"/>
    <property type="molecule type" value="Genomic_DNA"/>
</dbReference>
<dbReference type="SFLD" id="SFLDS00003">
    <property type="entry name" value="Haloacid_Dehalogenase"/>
    <property type="match status" value="1"/>
</dbReference>
<dbReference type="EC" id="3.1.3.24" evidence="4"/>
<evidence type="ECO:0000256" key="5">
    <source>
        <dbReference type="ARBA" id="ARBA00022801"/>
    </source>
</evidence>
<dbReference type="PANTHER" id="PTHR46521:SF4">
    <property type="entry name" value="SUCROSE-PHOSPHATASE 2-RELATED"/>
    <property type="match status" value="1"/>
</dbReference>
<dbReference type="Gene3D" id="3.40.50.1000">
    <property type="entry name" value="HAD superfamily/HAD-like"/>
    <property type="match status" value="1"/>
</dbReference>
<dbReference type="NCBIfam" id="TIGR01485">
    <property type="entry name" value="SPP_plant-cyano"/>
    <property type="match status" value="1"/>
</dbReference>
<feature type="domain" description="Sucrose phosphatase-like" evidence="7">
    <location>
        <begin position="3"/>
        <end position="247"/>
    </location>
</feature>
<dbReference type="NCBIfam" id="TIGR01484">
    <property type="entry name" value="HAD-SF-IIB"/>
    <property type="match status" value="1"/>
</dbReference>
<dbReference type="GO" id="GO:0005986">
    <property type="term" value="P:sucrose biosynthetic process"/>
    <property type="evidence" value="ECO:0007669"/>
    <property type="project" value="UniProtKB-UniPathway"/>
</dbReference>
<comment type="cofactor">
    <cofactor evidence="1">
        <name>Mg(2+)</name>
        <dbReference type="ChEBI" id="CHEBI:18420"/>
    </cofactor>
</comment>
<dbReference type="GO" id="GO:0000287">
    <property type="term" value="F:magnesium ion binding"/>
    <property type="evidence" value="ECO:0007669"/>
    <property type="project" value="InterPro"/>
</dbReference>
<comment type="catalytic activity">
    <reaction evidence="6">
        <text>sucrose 6(F)-phosphate + H2O = sucrose + phosphate</text>
        <dbReference type="Rhea" id="RHEA:19289"/>
        <dbReference type="ChEBI" id="CHEBI:15377"/>
        <dbReference type="ChEBI" id="CHEBI:17992"/>
        <dbReference type="ChEBI" id="CHEBI:43474"/>
        <dbReference type="ChEBI" id="CHEBI:57723"/>
        <dbReference type="EC" id="3.1.3.24"/>
    </reaction>
</comment>
<evidence type="ECO:0000313" key="8">
    <source>
        <dbReference type="EMBL" id="MBE9118318.1"/>
    </source>
</evidence>
<dbReference type="UniPathway" id="UPA00371">
    <property type="reaction ID" value="UER00546"/>
</dbReference>
<dbReference type="InterPro" id="IPR006380">
    <property type="entry name" value="SPP-like_dom"/>
</dbReference>
<organism evidence="8 9">
    <name type="scientific">Lusitaniella coriacea LEGE 07157</name>
    <dbReference type="NCBI Taxonomy" id="945747"/>
    <lineage>
        <taxon>Bacteria</taxon>
        <taxon>Bacillati</taxon>
        <taxon>Cyanobacteriota</taxon>
        <taxon>Cyanophyceae</taxon>
        <taxon>Spirulinales</taxon>
        <taxon>Lusitaniellaceae</taxon>
        <taxon>Lusitaniella</taxon>
    </lineage>
</organism>
<comment type="pathway">
    <text evidence="2">Glycan biosynthesis; sucrose biosynthesis; sucrose from D-fructose 6-phosphate and UDP-alpha-D-glucose: step 2/2.</text>
</comment>
<dbReference type="Proteomes" id="UP000654482">
    <property type="component" value="Unassembled WGS sequence"/>
</dbReference>
<evidence type="ECO:0000256" key="6">
    <source>
        <dbReference type="ARBA" id="ARBA00048036"/>
    </source>
</evidence>
<dbReference type="Gene3D" id="3.90.1070.10">
    <property type="match status" value="1"/>
</dbReference>
<gene>
    <name evidence="8" type="ORF">IQ249_20710</name>
</gene>